<dbReference type="InterPro" id="IPR003761">
    <property type="entry name" value="Exonuc_VII_S"/>
</dbReference>
<comment type="similarity">
    <text evidence="1">Belongs to the XseB family.</text>
</comment>
<evidence type="ECO:0000256" key="6">
    <source>
        <dbReference type="SAM" id="MobiDB-lite"/>
    </source>
</evidence>
<evidence type="ECO:0000256" key="4">
    <source>
        <dbReference type="ARBA" id="ARBA00022801"/>
    </source>
</evidence>
<name>A0ABY5YHE5_9DEIO</name>
<dbReference type="RefSeq" id="WP_260560620.1">
    <property type="nucleotide sequence ID" value="NZ_BAABEC010000077.1"/>
</dbReference>
<evidence type="ECO:0000313" key="8">
    <source>
        <dbReference type="Proteomes" id="UP001060261"/>
    </source>
</evidence>
<organism evidence="7 8">
    <name type="scientific">Deinococcus rubellus</name>
    <dbReference type="NCBI Taxonomy" id="1889240"/>
    <lineage>
        <taxon>Bacteria</taxon>
        <taxon>Thermotogati</taxon>
        <taxon>Deinococcota</taxon>
        <taxon>Deinococci</taxon>
        <taxon>Deinococcales</taxon>
        <taxon>Deinococcaceae</taxon>
        <taxon>Deinococcus</taxon>
    </lineage>
</organism>
<dbReference type="Gene3D" id="1.10.287.1040">
    <property type="entry name" value="Exonuclease VII, small subunit"/>
    <property type="match status" value="1"/>
</dbReference>
<dbReference type="Proteomes" id="UP001060261">
    <property type="component" value="Chromosome"/>
</dbReference>
<feature type="region of interest" description="Disordered" evidence="6">
    <location>
        <begin position="71"/>
        <end position="105"/>
    </location>
</feature>
<evidence type="ECO:0000256" key="3">
    <source>
        <dbReference type="ARBA" id="ARBA00022722"/>
    </source>
</evidence>
<gene>
    <name evidence="7" type="ORF">N0D28_01330</name>
</gene>
<proteinExistence type="inferred from homology"/>
<keyword evidence="4" id="KW-0378">Hydrolase</keyword>
<keyword evidence="3" id="KW-0540">Nuclease</keyword>
<dbReference type="SUPFAM" id="SSF116842">
    <property type="entry name" value="XseB-like"/>
    <property type="match status" value="1"/>
</dbReference>
<dbReference type="Pfam" id="PF02609">
    <property type="entry name" value="Exonuc_VII_S"/>
    <property type="match status" value="1"/>
</dbReference>
<protein>
    <submittedName>
        <fullName evidence="7">Exodeoxyribonuclease VII small subunit</fullName>
    </submittedName>
</protein>
<keyword evidence="2" id="KW-0963">Cytoplasm</keyword>
<sequence length="105" mass="11215">MSARKAQPGAARTQSYRAAAEQLARIAAELEAGETDLDKVLPLLAEAQAAYAICKARIDALRSALDQGDGLTLPISFTPEDPADADEATEKDTDATNEDDDDLYF</sequence>
<feature type="compositionally biased region" description="Acidic residues" evidence="6">
    <location>
        <begin position="95"/>
        <end position="105"/>
    </location>
</feature>
<evidence type="ECO:0000313" key="7">
    <source>
        <dbReference type="EMBL" id="UWX64346.1"/>
    </source>
</evidence>
<reference evidence="7" key="1">
    <citation type="submission" date="2022-09" db="EMBL/GenBank/DDBJ databases">
        <title>genome sequence of Deinococcus rubellus.</title>
        <authorList>
            <person name="Srinivasan S."/>
        </authorList>
    </citation>
    <scope>NUCLEOTIDE SEQUENCE</scope>
    <source>
        <strain evidence="7">Ant6</strain>
    </source>
</reference>
<dbReference type="InterPro" id="IPR037004">
    <property type="entry name" value="Exonuc_VII_ssu_sf"/>
</dbReference>
<dbReference type="EMBL" id="CP104213">
    <property type="protein sequence ID" value="UWX64346.1"/>
    <property type="molecule type" value="Genomic_DNA"/>
</dbReference>
<accession>A0ABY5YHE5</accession>
<evidence type="ECO:0000256" key="1">
    <source>
        <dbReference type="ARBA" id="ARBA00009998"/>
    </source>
</evidence>
<evidence type="ECO:0000256" key="2">
    <source>
        <dbReference type="ARBA" id="ARBA00022490"/>
    </source>
</evidence>
<dbReference type="NCBIfam" id="NF045605">
    <property type="entry name" value="xseB_Acin_var"/>
    <property type="match status" value="1"/>
</dbReference>
<evidence type="ECO:0000256" key="5">
    <source>
        <dbReference type="ARBA" id="ARBA00022839"/>
    </source>
</evidence>
<keyword evidence="8" id="KW-1185">Reference proteome</keyword>
<keyword evidence="5" id="KW-0269">Exonuclease</keyword>